<dbReference type="InterPro" id="IPR001763">
    <property type="entry name" value="Rhodanese-like_dom"/>
</dbReference>
<dbReference type="STRING" id="324602.Caur_3580"/>
<dbReference type="PATRIC" id="fig|324602.8.peg.4031"/>
<dbReference type="EMBL" id="CP000909">
    <property type="protein sequence ID" value="ABY36764.1"/>
    <property type="molecule type" value="Genomic_DNA"/>
</dbReference>
<dbReference type="SMART" id="SM00849">
    <property type="entry name" value="Lactamase_B"/>
    <property type="match status" value="1"/>
</dbReference>
<dbReference type="GO" id="GO:0070813">
    <property type="term" value="P:hydrogen sulfide metabolic process"/>
    <property type="evidence" value="ECO:0000318"/>
    <property type="project" value="GO_Central"/>
</dbReference>
<dbReference type="PANTHER" id="PTHR43084:SF7">
    <property type="entry name" value="BETA-LACTAMASE DOMAIN PROTEIN"/>
    <property type="match status" value="1"/>
</dbReference>
<dbReference type="InParanoid" id="A9WAH4"/>
<dbReference type="eggNOG" id="COG0607">
    <property type="taxonomic scope" value="Bacteria"/>
</dbReference>
<dbReference type="InterPro" id="IPR001279">
    <property type="entry name" value="Metallo-B-lactamas"/>
</dbReference>
<evidence type="ECO:0000313" key="3">
    <source>
        <dbReference type="Proteomes" id="UP000002008"/>
    </source>
</evidence>
<dbReference type="AlphaFoldDB" id="A9WAH4"/>
<dbReference type="KEGG" id="cau:Caur_3580"/>
<protein>
    <submittedName>
        <fullName evidence="2">Beta-lactamase domain protein</fullName>
    </submittedName>
</protein>
<dbReference type="CDD" id="cd07724">
    <property type="entry name" value="POD-like_MBL-fold"/>
    <property type="match status" value="1"/>
</dbReference>
<name>A9WAH4_CHLAA</name>
<dbReference type="PROSITE" id="PS50206">
    <property type="entry name" value="RHODANESE_3"/>
    <property type="match status" value="1"/>
</dbReference>
<dbReference type="Pfam" id="PF00581">
    <property type="entry name" value="Rhodanese"/>
    <property type="match status" value="1"/>
</dbReference>
<reference evidence="3" key="1">
    <citation type="journal article" date="2011" name="BMC Genomics">
        <title>Complete genome sequence of the filamentous anoxygenic phototrophic bacterium Chloroflexus aurantiacus.</title>
        <authorList>
            <person name="Tang K.H."/>
            <person name="Barry K."/>
            <person name="Chertkov O."/>
            <person name="Dalin E."/>
            <person name="Han C.S."/>
            <person name="Hauser L.J."/>
            <person name="Honchak B.M."/>
            <person name="Karbach L.E."/>
            <person name="Land M.L."/>
            <person name="Lapidus A."/>
            <person name="Larimer F.W."/>
            <person name="Mikhailova N."/>
            <person name="Pitluck S."/>
            <person name="Pierson B.K."/>
            <person name="Blankenship R.E."/>
        </authorList>
    </citation>
    <scope>NUCLEOTIDE SEQUENCE [LARGE SCALE GENOMIC DNA]</scope>
    <source>
        <strain evidence="3">ATCC 29366 / DSM 635 / J-10-fl</strain>
    </source>
</reference>
<dbReference type="GO" id="GO:0006749">
    <property type="term" value="P:glutathione metabolic process"/>
    <property type="evidence" value="ECO:0000318"/>
    <property type="project" value="GO_Central"/>
</dbReference>
<keyword evidence="3" id="KW-1185">Reference proteome</keyword>
<feature type="domain" description="Rhodanese" evidence="1">
    <location>
        <begin position="25"/>
        <end position="121"/>
    </location>
</feature>
<dbReference type="Gene3D" id="3.60.15.10">
    <property type="entry name" value="Ribonuclease Z/Hydroxyacylglutathione hydrolase-like"/>
    <property type="match status" value="1"/>
</dbReference>
<dbReference type="InterPro" id="IPR044528">
    <property type="entry name" value="POD-like_MBL-fold"/>
</dbReference>
<dbReference type="InterPro" id="IPR051682">
    <property type="entry name" value="Mito_Persulfide_Diox"/>
</dbReference>
<evidence type="ECO:0000259" key="1">
    <source>
        <dbReference type="PROSITE" id="PS50206"/>
    </source>
</evidence>
<gene>
    <name evidence="2" type="ordered locus">Caur_3580</name>
</gene>
<dbReference type="HOGENOM" id="CLU_030571_7_2_0"/>
<accession>A9WAH4</accession>
<dbReference type="InterPro" id="IPR036873">
    <property type="entry name" value="Rhodanese-like_dom_sf"/>
</dbReference>
<evidence type="ECO:0000313" key="2">
    <source>
        <dbReference type="EMBL" id="ABY36764.1"/>
    </source>
</evidence>
<dbReference type="eggNOG" id="COG0491">
    <property type="taxonomic scope" value="Bacteria"/>
</dbReference>
<dbReference type="FunCoup" id="A9WAH4">
    <property type="interactions" value="4"/>
</dbReference>
<dbReference type="Gene3D" id="3.40.250.10">
    <property type="entry name" value="Rhodanese-like domain"/>
    <property type="match status" value="1"/>
</dbReference>
<dbReference type="EnsemblBacteria" id="ABY36764">
    <property type="protein sequence ID" value="ABY36764"/>
    <property type="gene ID" value="Caur_3580"/>
</dbReference>
<organism evidence="2 3">
    <name type="scientific">Chloroflexus aurantiacus (strain ATCC 29366 / DSM 635 / J-10-fl)</name>
    <dbReference type="NCBI Taxonomy" id="324602"/>
    <lineage>
        <taxon>Bacteria</taxon>
        <taxon>Bacillati</taxon>
        <taxon>Chloroflexota</taxon>
        <taxon>Chloroflexia</taxon>
        <taxon>Chloroflexales</taxon>
        <taxon>Chloroflexineae</taxon>
        <taxon>Chloroflexaceae</taxon>
        <taxon>Chloroflexus</taxon>
    </lineage>
</organism>
<dbReference type="GO" id="GO:0050313">
    <property type="term" value="F:sulfur dioxygenase activity"/>
    <property type="evidence" value="ECO:0000318"/>
    <property type="project" value="GO_Central"/>
</dbReference>
<dbReference type="InterPro" id="IPR036866">
    <property type="entry name" value="RibonucZ/Hydroxyglut_hydro"/>
</dbReference>
<dbReference type="PANTHER" id="PTHR43084">
    <property type="entry name" value="PERSULFIDE DIOXYGENASE ETHE1"/>
    <property type="match status" value="1"/>
</dbReference>
<proteinExistence type="predicted"/>
<sequence length="394" mass="42708">MTTLNYPPSGLSVLEPAELYAELLAGQPLFILDVRNELEYARNRIRGRYPVPTLNIPYFAFIEDEESAVAQVPTDQLLTVICAKEGSSQYVAELLAARGIATRYLRGGFQAWLDFYDVRDVVNAGWGRIIQIIRPARGDLSYVIISAGEAAVVDPGRHIHLYQEVAAAADADITRVLLTHLAAGRLSGGAALAGERKALLAMHPYDALHPRTLSPAHLTYVPLLGGERVALGQLLIEAHWFPGHTPGHLVYRVISPMGDRFLLTGDALLLNGCGRTDLGGHAQEWTALLFRSLQEVLPTLVDDRTLILPSSFLSLAETRSDGVVAAPFAALRAQHPALQVDSAASLLPMVTTPSSELPAAVDTFWRVNLGLQPLTDEEALELEVEPSLCGLSGY</sequence>
<dbReference type="SMART" id="SM00450">
    <property type="entry name" value="RHOD"/>
    <property type="match status" value="1"/>
</dbReference>
<dbReference type="Pfam" id="PF00753">
    <property type="entry name" value="Lactamase_B"/>
    <property type="match status" value="1"/>
</dbReference>
<dbReference type="RefSeq" id="WP_012259417.1">
    <property type="nucleotide sequence ID" value="NC_010175.1"/>
</dbReference>
<dbReference type="SUPFAM" id="SSF52821">
    <property type="entry name" value="Rhodanese/Cell cycle control phosphatase"/>
    <property type="match status" value="1"/>
</dbReference>
<dbReference type="Proteomes" id="UP000002008">
    <property type="component" value="Chromosome"/>
</dbReference>
<dbReference type="SUPFAM" id="SSF56281">
    <property type="entry name" value="Metallo-hydrolase/oxidoreductase"/>
    <property type="match status" value="1"/>
</dbReference>
<dbReference type="CDD" id="cd01523">
    <property type="entry name" value="RHOD_Lact_B"/>
    <property type="match status" value="1"/>
</dbReference>